<feature type="transmembrane region" description="Helical" evidence="1">
    <location>
        <begin position="21"/>
        <end position="45"/>
    </location>
</feature>
<accession>A0A069DMY3</accession>
<name>A0A069DMY3_9CNID</name>
<evidence type="ECO:0000256" key="1">
    <source>
        <dbReference type="SAM" id="Phobius"/>
    </source>
</evidence>
<dbReference type="EMBL" id="GBGP01000329">
    <property type="protein sequence ID" value="JAC84872.1"/>
    <property type="molecule type" value="mRNA"/>
</dbReference>
<dbReference type="GO" id="GO:0016874">
    <property type="term" value="F:ligase activity"/>
    <property type="evidence" value="ECO:0007669"/>
    <property type="project" value="UniProtKB-KW"/>
</dbReference>
<evidence type="ECO:0000313" key="2">
    <source>
        <dbReference type="EMBL" id="JAC84872.1"/>
    </source>
</evidence>
<dbReference type="AlphaFoldDB" id="A0A069DMY3"/>
<sequence length="89" mass="9303">MTSSSVGAPCFEIALLRRATVAYAMIFIISEGSIPLLAPFALGTGNIVSANSGFFNLTIALPPPFLNFKFFICFATTPSTILLPLGSSG</sequence>
<keyword evidence="1" id="KW-1133">Transmembrane helix</keyword>
<feature type="transmembrane region" description="Helical" evidence="1">
    <location>
        <begin position="65"/>
        <end position="85"/>
    </location>
</feature>
<keyword evidence="1" id="KW-0472">Membrane</keyword>
<protein>
    <submittedName>
        <fullName evidence="2">Putative RNA editing ligase</fullName>
    </submittedName>
</protein>
<keyword evidence="2" id="KW-0436">Ligase</keyword>
<keyword evidence="1" id="KW-0812">Transmembrane</keyword>
<proteinExistence type="evidence at transcript level"/>
<reference evidence="2" key="1">
    <citation type="journal article" date="2014" name="PLoS Genet.">
        <title>Differential Responses to Wnt and PCP Disruption Predict Expression and Developmental Function of Conserved and Novel Genes in a Cnidarian.</title>
        <authorList>
            <person name="Lapebie P."/>
            <person name="Ruggiero A."/>
            <person name="Barreau C."/>
            <person name="Chevalier S."/>
            <person name="Chang P."/>
            <person name="Dru P."/>
            <person name="Houliston E."/>
            <person name="Momose T."/>
        </authorList>
    </citation>
    <scope>NUCLEOTIDE SEQUENCE</scope>
</reference>
<organism evidence="2">
    <name type="scientific">Clytia hemisphaerica</name>
    <dbReference type="NCBI Taxonomy" id="252671"/>
    <lineage>
        <taxon>Eukaryota</taxon>
        <taxon>Metazoa</taxon>
        <taxon>Cnidaria</taxon>
        <taxon>Hydrozoa</taxon>
        <taxon>Hydroidolina</taxon>
        <taxon>Leptothecata</taxon>
        <taxon>Obeliida</taxon>
        <taxon>Clytiidae</taxon>
        <taxon>Clytia</taxon>
    </lineage>
</organism>